<feature type="region of interest" description="Disordered" evidence="1">
    <location>
        <begin position="133"/>
        <end position="213"/>
    </location>
</feature>
<accession>K3YA05</accession>
<organism evidence="2 3">
    <name type="scientific">Setaria italica</name>
    <name type="common">Foxtail millet</name>
    <name type="synonym">Panicum italicum</name>
    <dbReference type="NCBI Taxonomy" id="4555"/>
    <lineage>
        <taxon>Eukaryota</taxon>
        <taxon>Viridiplantae</taxon>
        <taxon>Streptophyta</taxon>
        <taxon>Embryophyta</taxon>
        <taxon>Tracheophyta</taxon>
        <taxon>Spermatophyta</taxon>
        <taxon>Magnoliopsida</taxon>
        <taxon>Liliopsida</taxon>
        <taxon>Poales</taxon>
        <taxon>Poaceae</taxon>
        <taxon>PACMAD clade</taxon>
        <taxon>Panicoideae</taxon>
        <taxon>Panicodae</taxon>
        <taxon>Paniceae</taxon>
        <taxon>Cenchrinae</taxon>
        <taxon>Setaria</taxon>
    </lineage>
</organism>
<reference evidence="2" key="2">
    <citation type="submission" date="2018-08" db="UniProtKB">
        <authorList>
            <consortium name="EnsemblPlants"/>
        </authorList>
    </citation>
    <scope>IDENTIFICATION</scope>
    <source>
        <strain evidence="2">Yugu1</strain>
    </source>
</reference>
<dbReference type="Gramene" id="KQK97125">
    <property type="protein sequence ID" value="KQK97125"/>
    <property type="gene ID" value="SETIT_011047mg"/>
</dbReference>
<evidence type="ECO:0000256" key="1">
    <source>
        <dbReference type="SAM" id="MobiDB-lite"/>
    </source>
</evidence>
<evidence type="ECO:0000313" key="3">
    <source>
        <dbReference type="Proteomes" id="UP000004995"/>
    </source>
</evidence>
<feature type="compositionally biased region" description="Low complexity" evidence="1">
    <location>
        <begin position="46"/>
        <end position="58"/>
    </location>
</feature>
<name>K3YA05_SETIT</name>
<dbReference type="HOGENOM" id="CLU_1296304_0_0_1"/>
<proteinExistence type="predicted"/>
<protein>
    <submittedName>
        <fullName evidence="2">Uncharacterized protein</fullName>
    </submittedName>
</protein>
<dbReference type="EnsemblPlants" id="KQK97125">
    <property type="protein sequence ID" value="KQK97125"/>
    <property type="gene ID" value="SETIT_011047mg"/>
</dbReference>
<evidence type="ECO:0000313" key="2">
    <source>
        <dbReference type="EnsemblPlants" id="KQK97125"/>
    </source>
</evidence>
<dbReference type="OMA" id="AVAPCEE"/>
<keyword evidence="3" id="KW-1185">Reference proteome</keyword>
<sequence length="213" mass="22289">MPTGCTYVWCLRGHQPGIASSFSSQRKLSVPPLPWLCSSSAAPLLARSSGTSTRRATTQLGRTRLAPTAGSSGAGGRGPPPHAYPAMEPAAVAPCEEADGGVLASGGRGWMGRRAAEPRSHAGVLALGREPWLKARGRRQSRKAMPAQGRRRRRGGGAGRRPAARLRPPPSTPRGPASRPRGPTRAGKLRRRLPPARVPAAMNVRRGSGAASL</sequence>
<reference evidence="3" key="1">
    <citation type="journal article" date="2012" name="Nat. Biotechnol.">
        <title>Reference genome sequence of the model plant Setaria.</title>
        <authorList>
            <person name="Bennetzen J.L."/>
            <person name="Schmutz J."/>
            <person name="Wang H."/>
            <person name="Percifield R."/>
            <person name="Hawkins J."/>
            <person name="Pontaroli A.C."/>
            <person name="Estep M."/>
            <person name="Feng L."/>
            <person name="Vaughn J.N."/>
            <person name="Grimwood J."/>
            <person name="Jenkins J."/>
            <person name="Barry K."/>
            <person name="Lindquist E."/>
            <person name="Hellsten U."/>
            <person name="Deshpande S."/>
            <person name="Wang X."/>
            <person name="Wu X."/>
            <person name="Mitros T."/>
            <person name="Triplett J."/>
            <person name="Yang X."/>
            <person name="Ye C.Y."/>
            <person name="Mauro-Herrera M."/>
            <person name="Wang L."/>
            <person name="Li P."/>
            <person name="Sharma M."/>
            <person name="Sharma R."/>
            <person name="Ronald P.C."/>
            <person name="Panaud O."/>
            <person name="Kellogg E.A."/>
            <person name="Brutnell T.P."/>
            <person name="Doust A.N."/>
            <person name="Tuskan G.A."/>
            <person name="Rokhsar D."/>
            <person name="Devos K.M."/>
        </authorList>
    </citation>
    <scope>NUCLEOTIDE SEQUENCE [LARGE SCALE GENOMIC DNA]</scope>
    <source>
        <strain evidence="3">cv. Yugu1</strain>
    </source>
</reference>
<feature type="region of interest" description="Disordered" evidence="1">
    <location>
        <begin position="46"/>
        <end position="87"/>
    </location>
</feature>
<dbReference type="EMBL" id="AGNK02004328">
    <property type="status" value="NOT_ANNOTATED_CDS"/>
    <property type="molecule type" value="Genomic_DNA"/>
</dbReference>
<dbReference type="Proteomes" id="UP000004995">
    <property type="component" value="Unassembled WGS sequence"/>
</dbReference>
<dbReference type="InParanoid" id="K3YA05"/>
<dbReference type="AlphaFoldDB" id="K3YA05"/>